<reference evidence="2" key="1">
    <citation type="submission" date="2020-09" db="EMBL/GenBank/DDBJ databases">
        <title>New species isolated from human feces.</title>
        <authorList>
            <person name="Kitahara M."/>
            <person name="Shigeno Y."/>
            <person name="Shime M."/>
            <person name="Matsumoto Y."/>
            <person name="Nakamura S."/>
            <person name="Motooka D."/>
            <person name="Fukuoka S."/>
            <person name="Nishikawa H."/>
            <person name="Benno Y."/>
        </authorList>
    </citation>
    <scope>NUCLEOTIDE SEQUENCE</scope>
    <source>
        <strain evidence="2">MM50</strain>
    </source>
</reference>
<dbReference type="Gene3D" id="1.10.260.40">
    <property type="entry name" value="lambda repressor-like DNA-binding domains"/>
    <property type="match status" value="1"/>
</dbReference>
<evidence type="ECO:0000313" key="2">
    <source>
        <dbReference type="EMBL" id="BCK80934.1"/>
    </source>
</evidence>
<gene>
    <name evidence="2" type="ORF">MM50RIKEN_06970</name>
</gene>
<dbReference type="Pfam" id="PF01381">
    <property type="entry name" value="HTH_3"/>
    <property type="match status" value="1"/>
</dbReference>
<name>A0A810PZA7_9FIRM</name>
<organism evidence="2 3">
    <name type="scientific">Vescimonas coprocola</name>
    <dbReference type="NCBI Taxonomy" id="2714355"/>
    <lineage>
        <taxon>Bacteria</taxon>
        <taxon>Bacillati</taxon>
        <taxon>Bacillota</taxon>
        <taxon>Clostridia</taxon>
        <taxon>Eubacteriales</taxon>
        <taxon>Oscillospiraceae</taxon>
        <taxon>Vescimonas</taxon>
    </lineage>
</organism>
<feature type="domain" description="HTH cro/C1-type" evidence="1">
    <location>
        <begin position="8"/>
        <end position="67"/>
    </location>
</feature>
<keyword evidence="3" id="KW-1185">Reference proteome</keyword>
<dbReference type="GO" id="GO:0003677">
    <property type="term" value="F:DNA binding"/>
    <property type="evidence" value="ECO:0007669"/>
    <property type="project" value="InterPro"/>
</dbReference>
<dbReference type="InterPro" id="IPR010982">
    <property type="entry name" value="Lambda_DNA-bd_dom_sf"/>
</dbReference>
<dbReference type="Proteomes" id="UP000681035">
    <property type="component" value="Chromosome"/>
</dbReference>
<accession>A0A810PZA7</accession>
<dbReference type="PROSITE" id="PS50943">
    <property type="entry name" value="HTH_CROC1"/>
    <property type="match status" value="1"/>
</dbReference>
<evidence type="ECO:0000259" key="1">
    <source>
        <dbReference type="PROSITE" id="PS50943"/>
    </source>
</evidence>
<dbReference type="CDD" id="cd00093">
    <property type="entry name" value="HTH_XRE"/>
    <property type="match status" value="1"/>
</dbReference>
<dbReference type="RefSeq" id="WP_228298432.1">
    <property type="nucleotide sequence ID" value="NZ_AP023418.1"/>
</dbReference>
<dbReference type="SMART" id="SM00530">
    <property type="entry name" value="HTH_XRE"/>
    <property type="match status" value="1"/>
</dbReference>
<proteinExistence type="predicted"/>
<dbReference type="AlphaFoldDB" id="A0A810PZA7"/>
<protein>
    <recommendedName>
        <fullName evidence="1">HTH cro/C1-type domain-containing protein</fullName>
    </recommendedName>
</protein>
<evidence type="ECO:0000313" key="3">
    <source>
        <dbReference type="Proteomes" id="UP000681035"/>
    </source>
</evidence>
<dbReference type="SUPFAM" id="SSF47413">
    <property type="entry name" value="lambda repressor-like DNA-binding domains"/>
    <property type="match status" value="1"/>
</dbReference>
<dbReference type="KEGG" id="vcop:MM50RIKEN_06970"/>
<dbReference type="EMBL" id="AP023418">
    <property type="protein sequence ID" value="BCK80934.1"/>
    <property type="molecule type" value="Genomic_DNA"/>
</dbReference>
<dbReference type="InterPro" id="IPR001387">
    <property type="entry name" value="Cro/C1-type_HTH"/>
</dbReference>
<sequence length="76" mass="8886">MMQLSLVLKTTRQKAFMTQEAFAKELGVTASTINRWEHGKAKPNLTAMKNLKQFCEKHKLQYESIEIEWLNAQNEM</sequence>